<dbReference type="PANTHER" id="PTHR42919:SF8">
    <property type="entry name" value="N-ALPHA-ACETYLTRANSFERASE 50"/>
    <property type="match status" value="1"/>
</dbReference>
<gene>
    <name evidence="4" type="primary">NAT5</name>
    <name evidence="4" type="ORF">CspeluHIS016_0309190</name>
</gene>
<dbReference type="PANTHER" id="PTHR42919">
    <property type="entry name" value="N-ALPHA-ACETYLTRANSFERASE"/>
    <property type="match status" value="1"/>
</dbReference>
<evidence type="ECO:0000259" key="3">
    <source>
        <dbReference type="PROSITE" id="PS51186"/>
    </source>
</evidence>
<dbReference type="Pfam" id="PF13508">
    <property type="entry name" value="Acetyltransf_7"/>
    <property type="match status" value="1"/>
</dbReference>
<accession>A0AAD3TV62</accession>
<dbReference type="InterPro" id="IPR016181">
    <property type="entry name" value="Acyl_CoA_acyltransferase"/>
</dbReference>
<keyword evidence="1" id="KW-0808">Transferase</keyword>
<dbReference type="PROSITE" id="PS51186">
    <property type="entry name" value="GNAT"/>
    <property type="match status" value="1"/>
</dbReference>
<evidence type="ECO:0000256" key="2">
    <source>
        <dbReference type="ARBA" id="ARBA00023315"/>
    </source>
</evidence>
<keyword evidence="2" id="KW-0012">Acyltransferase</keyword>
<protein>
    <recommendedName>
        <fullName evidence="3">N-acetyltransferase domain-containing protein</fullName>
    </recommendedName>
</protein>
<reference evidence="4" key="2">
    <citation type="submission" date="2023-06" db="EMBL/GenBank/DDBJ databases">
        <authorList>
            <person name="Kobayashi Y."/>
            <person name="Kayamori A."/>
            <person name="Aoki K."/>
            <person name="Shiwa Y."/>
            <person name="Fujita N."/>
            <person name="Sugita T."/>
            <person name="Iwasaki W."/>
            <person name="Tanaka N."/>
            <person name="Takashima M."/>
        </authorList>
    </citation>
    <scope>NUCLEOTIDE SEQUENCE</scope>
    <source>
        <strain evidence="4">HIS016</strain>
    </source>
</reference>
<dbReference type="AlphaFoldDB" id="A0AAD3TV62"/>
<name>A0AAD3TV62_9TREE</name>
<dbReference type="SUPFAM" id="SSF55729">
    <property type="entry name" value="Acyl-CoA N-acyltransferases (Nat)"/>
    <property type="match status" value="1"/>
</dbReference>
<reference evidence="4" key="1">
    <citation type="journal article" date="2023" name="BMC Genomics">
        <title>Chromosome-level genome assemblies of Cutaneotrichosporon spp. (Trichosporonales, Basidiomycota) reveal imbalanced evolution between nucleotide sequences and chromosome synteny.</title>
        <authorList>
            <person name="Kobayashi Y."/>
            <person name="Kayamori A."/>
            <person name="Aoki K."/>
            <person name="Shiwa Y."/>
            <person name="Matsutani M."/>
            <person name="Fujita N."/>
            <person name="Sugita T."/>
            <person name="Iwasaki W."/>
            <person name="Tanaka N."/>
            <person name="Takashima M."/>
        </authorList>
    </citation>
    <scope>NUCLEOTIDE SEQUENCE</scope>
    <source>
        <strain evidence="4">HIS016</strain>
    </source>
</reference>
<dbReference type="EMBL" id="BTCM01000003">
    <property type="protein sequence ID" value="GMK57079.1"/>
    <property type="molecule type" value="Genomic_DNA"/>
</dbReference>
<keyword evidence="5" id="KW-1185">Reference proteome</keyword>
<dbReference type="Gene3D" id="3.40.630.30">
    <property type="match status" value="1"/>
</dbReference>
<dbReference type="Proteomes" id="UP001222932">
    <property type="component" value="Unassembled WGS sequence"/>
</dbReference>
<dbReference type="GO" id="GO:0007064">
    <property type="term" value="P:mitotic sister chromatid cohesion"/>
    <property type="evidence" value="ECO:0007669"/>
    <property type="project" value="TreeGrafter"/>
</dbReference>
<dbReference type="InterPro" id="IPR000182">
    <property type="entry name" value="GNAT_dom"/>
</dbReference>
<evidence type="ECO:0000256" key="1">
    <source>
        <dbReference type="ARBA" id="ARBA00022679"/>
    </source>
</evidence>
<organism evidence="4 5">
    <name type="scientific">Cutaneotrichosporon spelunceum</name>
    <dbReference type="NCBI Taxonomy" id="1672016"/>
    <lineage>
        <taxon>Eukaryota</taxon>
        <taxon>Fungi</taxon>
        <taxon>Dikarya</taxon>
        <taxon>Basidiomycota</taxon>
        <taxon>Agaricomycotina</taxon>
        <taxon>Tremellomycetes</taxon>
        <taxon>Trichosporonales</taxon>
        <taxon>Trichosporonaceae</taxon>
        <taxon>Cutaneotrichosporon</taxon>
    </lineage>
</organism>
<dbReference type="CDD" id="cd04301">
    <property type="entry name" value="NAT_SF"/>
    <property type="match status" value="1"/>
</dbReference>
<proteinExistence type="predicted"/>
<evidence type="ECO:0000313" key="4">
    <source>
        <dbReference type="EMBL" id="GMK57079.1"/>
    </source>
</evidence>
<comment type="caution">
    <text evidence="4">The sequence shown here is derived from an EMBL/GenBank/DDBJ whole genome shotgun (WGS) entry which is preliminary data.</text>
</comment>
<dbReference type="GO" id="GO:0031415">
    <property type="term" value="C:NatA complex"/>
    <property type="evidence" value="ECO:0007669"/>
    <property type="project" value="TreeGrafter"/>
</dbReference>
<dbReference type="GO" id="GO:0016747">
    <property type="term" value="F:acyltransferase activity, transferring groups other than amino-acyl groups"/>
    <property type="evidence" value="ECO:0007669"/>
    <property type="project" value="InterPro"/>
</dbReference>
<sequence length="244" mass="26190">MTATTTTATAPATTTYNTAGTVSAPLELDDVRGEYESVAVNGARRVAPKPKVTLTSLTVNNAGTLRRINSVVLPIAYSERFYKDVLDPSLDDVNKLVYYADIPVGACCSRVENVGAKPQGKPTLVVLTLAVLAPYRSQGLGTALVRHALRAALHPTTPPPPAPPATGTATRAQLTQAPPRKVINRAVVHVQVGNHEAKRFYERLGFKEDKVVDNYYTRMEPRDAWLLVCDDIAAALGETSVNGV</sequence>
<dbReference type="InterPro" id="IPR051556">
    <property type="entry name" value="N-term/lysine_N-AcTrnsfr"/>
</dbReference>
<feature type="domain" description="N-acetyltransferase" evidence="3">
    <location>
        <begin position="52"/>
        <end position="224"/>
    </location>
</feature>
<evidence type="ECO:0000313" key="5">
    <source>
        <dbReference type="Proteomes" id="UP001222932"/>
    </source>
</evidence>